<evidence type="ECO:0000313" key="2">
    <source>
        <dbReference type="EMBL" id="DAD89991.1"/>
    </source>
</evidence>
<sequence length="475" mass="51669">MIKSSLHSPTSAPPRFATPRPTGPTYGPAICRILEMMGTPPMPWQEWAADVIGEIDPATGLRRHSLVVISVPRQSGKTHLIGAVCLQRIMQHRKAFADYTAQTGQYARKNWLKFTDELVDPAFPLESLFSRNKSQGAEALIVGPLRSVWTPHPPGKKAGHGDQSDLSVVDEAWVFDEIEGAAIIQGITPTHATRPGAQTIILSTRGDADSSWFHGYVDDLRSGKRQGALLDWGIGPEIDATDIQAVAACHPAVGYTQSLESLIAAYNDMGNPEEFARAYGNRETTSHRRHISEAVWEAARATTPIPQDATPAWGVAVSADRDSAAIVAGALVDNLPTFEVVDTRPGYRWVIPRLSDLIIRHGGTAVYDAVGAADVLNEGMKKATFPVTRIRTRELSAACGNLYNRLTSPIPEVRFWPDEAFDAAAEVAVPRDLGDSWVWDRKRAHGSIAALEAATLALHGLDSHIEDQPPEIFIP</sequence>
<name>A0A8S5N6M5_9CAUD</name>
<feature type="compositionally biased region" description="Polar residues" evidence="1">
    <location>
        <begin position="1"/>
        <end position="10"/>
    </location>
</feature>
<protein>
    <submittedName>
        <fullName evidence="2">Large Terminase</fullName>
    </submittedName>
</protein>
<evidence type="ECO:0000256" key="1">
    <source>
        <dbReference type="SAM" id="MobiDB-lite"/>
    </source>
</evidence>
<organism evidence="2">
    <name type="scientific">Siphoviridae sp. ctCCv12</name>
    <dbReference type="NCBI Taxonomy" id="2826191"/>
    <lineage>
        <taxon>Viruses</taxon>
        <taxon>Duplodnaviria</taxon>
        <taxon>Heunggongvirae</taxon>
        <taxon>Uroviricota</taxon>
        <taxon>Caudoviricetes</taxon>
    </lineage>
</organism>
<dbReference type="EMBL" id="BK015075">
    <property type="protein sequence ID" value="DAD89991.1"/>
    <property type="molecule type" value="Genomic_DNA"/>
</dbReference>
<dbReference type="InterPro" id="IPR027417">
    <property type="entry name" value="P-loop_NTPase"/>
</dbReference>
<feature type="region of interest" description="Disordered" evidence="1">
    <location>
        <begin position="1"/>
        <end position="24"/>
    </location>
</feature>
<proteinExistence type="predicted"/>
<accession>A0A8S5N6M5</accession>
<reference evidence="2" key="1">
    <citation type="journal article" date="2021" name="Proc. Natl. Acad. Sci. U.S.A.">
        <title>A Catalog of Tens of Thousands of Viruses from Human Metagenomes Reveals Hidden Associations with Chronic Diseases.</title>
        <authorList>
            <person name="Tisza M.J."/>
            <person name="Buck C.B."/>
        </authorList>
    </citation>
    <scope>NUCLEOTIDE SEQUENCE</scope>
    <source>
        <strain evidence="2">CtCCv12</strain>
    </source>
</reference>
<dbReference type="Gene3D" id="3.40.50.300">
    <property type="entry name" value="P-loop containing nucleotide triphosphate hydrolases"/>
    <property type="match status" value="1"/>
</dbReference>